<evidence type="ECO:0000313" key="1">
    <source>
        <dbReference type="EMBL" id="MBU9728816.1"/>
    </source>
</evidence>
<accession>A0ABS6KE96</accession>
<gene>
    <name evidence="1" type="ORF">KTH90_22755</name>
</gene>
<comment type="caution">
    <text evidence="1">The sequence shown here is derived from an EMBL/GenBank/DDBJ whole genome shotgun (WGS) entry which is preliminary data.</text>
</comment>
<organism evidence="1 2">
    <name type="scientific">Diplocloster modestus</name>
    <dbReference type="NCBI Taxonomy" id="2850322"/>
    <lineage>
        <taxon>Bacteria</taxon>
        <taxon>Bacillati</taxon>
        <taxon>Bacillota</taxon>
        <taxon>Clostridia</taxon>
        <taxon>Lachnospirales</taxon>
        <taxon>Lachnospiraceae</taxon>
        <taxon>Diplocloster</taxon>
    </lineage>
</organism>
<evidence type="ECO:0000313" key="2">
    <source>
        <dbReference type="Proteomes" id="UP001314681"/>
    </source>
</evidence>
<sequence>MNIQKIELHYIQVEKGYGGNQDRFRNFLMKMGGCAAITACDICIYLAQRTDEWKRLYPSDEYPVTAQQYEEFGMQMKRYLHPRVGGVSRLSMYTEGFDRYAEDCGVGLSWDSISGTAGYEEAEAFVCRHLDAGMPVAYLMLRHENREFEDINWHWFVLTGYERAGDNFRIVYATYGQRRTADFKVLWNTGKEERGGMLAVREIRSDP</sequence>
<dbReference type="Proteomes" id="UP001314681">
    <property type="component" value="Unassembled WGS sequence"/>
</dbReference>
<reference evidence="1 2" key="1">
    <citation type="submission" date="2021-06" db="EMBL/GenBank/DDBJ databases">
        <title>Description of novel taxa of the family Lachnospiraceae.</title>
        <authorList>
            <person name="Chaplin A.V."/>
            <person name="Sokolova S.R."/>
            <person name="Pikina A.P."/>
            <person name="Korzhanova M."/>
            <person name="Belova V."/>
            <person name="Korostin D."/>
            <person name="Efimov B.A."/>
        </authorList>
    </citation>
    <scope>NUCLEOTIDE SEQUENCE [LARGE SCALE GENOMIC DNA]</scope>
    <source>
        <strain evidence="1 2">ASD4241</strain>
    </source>
</reference>
<dbReference type="EMBL" id="JAHQCX010000024">
    <property type="protein sequence ID" value="MBU9728816.1"/>
    <property type="molecule type" value="Genomic_DNA"/>
</dbReference>
<protein>
    <submittedName>
        <fullName evidence="1">BtrH N-terminal domain-containing protein</fullName>
    </submittedName>
</protein>
<proteinExistence type="predicted"/>
<dbReference type="RefSeq" id="WP_158352282.1">
    <property type="nucleotide sequence ID" value="NZ_JAHQCX010000024.1"/>
</dbReference>
<name>A0ABS6KE96_9FIRM</name>
<keyword evidence="2" id="KW-1185">Reference proteome</keyword>